<comment type="caution">
    <text evidence="1">The sequence shown here is derived from an EMBL/GenBank/DDBJ whole genome shotgun (WGS) entry which is preliminary data.</text>
</comment>
<dbReference type="GeneID" id="58096319"/>
<sequence>MINEMEELNQVKLDLKKLKNKFPNMYEKLEYIASLTRQLSIHYKYLGLLMFSDNREIIQNKRPTLIRESVLKLYEQEVKKVKKDSNFVIFKDMMLKFQNVKYSQIFLIILGAEPSFVFKNTIIK</sequence>
<proteinExistence type="predicted"/>
<accession>A0A0M2NY11</accession>
<reference evidence="1 2" key="1">
    <citation type="submission" date="2015-03" db="EMBL/GenBank/DDBJ databases">
        <title>Genome Assembly of Staphylococcus cohnii subsp. cohnii strain G22B2.</title>
        <authorList>
            <person name="Nair G."/>
            <person name="Kaur G."/>
            <person name="Khatri I."/>
            <person name="Singh N.K."/>
            <person name="Sathyabama S."/>
            <person name="Maurya S.K."/>
            <person name="Subramanian S."/>
            <person name="Agrewala J.N."/>
            <person name="Mayilraj S."/>
        </authorList>
    </citation>
    <scope>NUCLEOTIDE SEQUENCE [LARGE SCALE GENOMIC DNA]</scope>
    <source>
        <strain evidence="1 2">G22B2</strain>
    </source>
</reference>
<protein>
    <submittedName>
        <fullName evidence="1">Uncharacterized protein</fullName>
    </submittedName>
</protein>
<dbReference type="PATRIC" id="fig|74704.6.peg.2335"/>
<gene>
    <name evidence="1" type="ORF">UF66_2263</name>
</gene>
<evidence type="ECO:0000313" key="1">
    <source>
        <dbReference type="EMBL" id="KKI64862.1"/>
    </source>
</evidence>
<evidence type="ECO:0000313" key="2">
    <source>
        <dbReference type="Proteomes" id="UP000034455"/>
    </source>
</evidence>
<organism evidence="1 2">
    <name type="scientific">Staphylococcus cohnii subsp. cohnii</name>
    <dbReference type="NCBI Taxonomy" id="74704"/>
    <lineage>
        <taxon>Bacteria</taxon>
        <taxon>Bacillati</taxon>
        <taxon>Bacillota</taxon>
        <taxon>Bacilli</taxon>
        <taxon>Bacillales</taxon>
        <taxon>Staphylococcaceae</taxon>
        <taxon>Staphylococcus</taxon>
        <taxon>Staphylococcus cohnii species complex</taxon>
    </lineage>
</organism>
<name>A0A0M2NY11_STACC</name>
<dbReference type="Proteomes" id="UP000034455">
    <property type="component" value="Unassembled WGS sequence"/>
</dbReference>
<dbReference type="EMBL" id="LAKJ01000005">
    <property type="protein sequence ID" value="KKI64862.1"/>
    <property type="molecule type" value="Genomic_DNA"/>
</dbReference>
<dbReference type="RefSeq" id="WP_019467784.1">
    <property type="nucleotide sequence ID" value="NZ_BKAS01000033.1"/>
</dbReference>
<dbReference type="AlphaFoldDB" id="A0A0M2NY11"/>